<dbReference type="RefSeq" id="WP_349119770.1">
    <property type="nucleotide sequence ID" value="NZ_JBBMFM010000358.1"/>
</dbReference>
<feature type="domain" description="AMMECR1" evidence="1">
    <location>
        <begin position="1"/>
        <end position="70"/>
    </location>
</feature>
<dbReference type="EMBL" id="JBBMFM010000358">
    <property type="protein sequence ID" value="MEQ2429334.1"/>
    <property type="molecule type" value="Genomic_DNA"/>
</dbReference>
<dbReference type="PROSITE" id="PS51112">
    <property type="entry name" value="AMMECR1"/>
    <property type="match status" value="1"/>
</dbReference>
<protein>
    <submittedName>
        <fullName evidence="2">AMMECR1 domain-containing protein</fullName>
    </submittedName>
</protein>
<gene>
    <name evidence="2" type="ORF">WMQ36_30675</name>
</gene>
<proteinExistence type="predicted"/>
<name>A0ABV1DG40_9FIRM</name>
<comment type="caution">
    <text evidence="2">The sequence shown here is derived from an EMBL/GenBank/DDBJ whole genome shotgun (WGS) entry which is preliminary data.</text>
</comment>
<dbReference type="Proteomes" id="UP001454086">
    <property type="component" value="Unassembled WGS sequence"/>
</dbReference>
<organism evidence="2 3">
    <name type="scientific">Enterocloster hominis</name>
    <name type="common">ex Hitch et al. 2024</name>
    <dbReference type="NCBI Taxonomy" id="1917870"/>
    <lineage>
        <taxon>Bacteria</taxon>
        <taxon>Bacillati</taxon>
        <taxon>Bacillota</taxon>
        <taxon>Clostridia</taxon>
        <taxon>Lachnospirales</taxon>
        <taxon>Lachnospiraceae</taxon>
        <taxon>Enterocloster</taxon>
    </lineage>
</organism>
<reference evidence="2 3" key="1">
    <citation type="submission" date="2024-03" db="EMBL/GenBank/DDBJ databases">
        <title>Human intestinal bacterial collection.</title>
        <authorList>
            <person name="Pauvert C."/>
            <person name="Hitch T.C.A."/>
            <person name="Clavel T."/>
        </authorList>
    </citation>
    <scope>NUCLEOTIDE SEQUENCE [LARGE SCALE GENOMIC DNA]</scope>
    <source>
        <strain evidence="2 3">CLA-SR-H021</strain>
    </source>
</reference>
<dbReference type="Pfam" id="PF01871">
    <property type="entry name" value="AMMECR1"/>
    <property type="match status" value="1"/>
</dbReference>
<evidence type="ECO:0000313" key="3">
    <source>
        <dbReference type="Proteomes" id="UP001454086"/>
    </source>
</evidence>
<evidence type="ECO:0000313" key="2">
    <source>
        <dbReference type="EMBL" id="MEQ2429334.1"/>
    </source>
</evidence>
<feature type="non-terminal residue" evidence="2">
    <location>
        <position position="1"/>
    </location>
</feature>
<accession>A0ABV1DG40</accession>
<dbReference type="InterPro" id="IPR002733">
    <property type="entry name" value="AMMECR1_domain"/>
</dbReference>
<dbReference type="SUPFAM" id="SSF143447">
    <property type="entry name" value="AMMECR1-like"/>
    <property type="match status" value="1"/>
</dbReference>
<sequence length="70" mass="7523">PISGPEELDVKRYGVIVTKGRKRGLLLPNLDGVDTVGEQIGITRQKAGIGPDEDGVGLERFEVIRHGDKG</sequence>
<evidence type="ECO:0000259" key="1">
    <source>
        <dbReference type="PROSITE" id="PS51112"/>
    </source>
</evidence>
<keyword evidence="3" id="KW-1185">Reference proteome</keyword>
<dbReference type="InterPro" id="IPR036071">
    <property type="entry name" value="AMMECR1_dom_sf"/>
</dbReference>